<evidence type="ECO:0000256" key="10">
    <source>
        <dbReference type="ARBA" id="ARBA00031722"/>
    </source>
</evidence>
<feature type="domain" description="Starch synthase catalytic" evidence="13">
    <location>
        <begin position="2"/>
        <end position="248"/>
    </location>
</feature>
<keyword evidence="9 11" id="KW-0320">Glycogen biosynthesis</keyword>
<dbReference type="NCBIfam" id="NF001899">
    <property type="entry name" value="PRK00654.1-2"/>
    <property type="match status" value="1"/>
</dbReference>
<feature type="domain" description="Glycosyl transferase family 1" evidence="12">
    <location>
        <begin position="303"/>
        <end position="463"/>
    </location>
</feature>
<dbReference type="Gene3D" id="3.40.50.2000">
    <property type="entry name" value="Glycogen Phosphorylase B"/>
    <property type="match status" value="2"/>
</dbReference>
<accession>A0ABV6C7P9</accession>
<dbReference type="CDD" id="cd03791">
    <property type="entry name" value="GT5_Glycogen_synthase_DULL1-like"/>
    <property type="match status" value="1"/>
</dbReference>
<dbReference type="Pfam" id="PF08323">
    <property type="entry name" value="Glyco_transf_5"/>
    <property type="match status" value="1"/>
</dbReference>
<dbReference type="NCBIfam" id="TIGR02095">
    <property type="entry name" value="glgA"/>
    <property type="match status" value="1"/>
</dbReference>
<evidence type="ECO:0000256" key="5">
    <source>
        <dbReference type="ARBA" id="ARBA00012588"/>
    </source>
</evidence>
<evidence type="ECO:0000259" key="13">
    <source>
        <dbReference type="Pfam" id="PF08323"/>
    </source>
</evidence>
<dbReference type="PANTHER" id="PTHR45825:SF11">
    <property type="entry name" value="ALPHA AMYLASE DOMAIN-CONTAINING PROTEIN"/>
    <property type="match status" value="1"/>
</dbReference>
<comment type="similarity">
    <text evidence="4 11">Belongs to the glycosyltransferase 1 family. Bacterial/plant glycogen synthase subfamily.</text>
</comment>
<evidence type="ECO:0000256" key="11">
    <source>
        <dbReference type="HAMAP-Rule" id="MF_00484"/>
    </source>
</evidence>
<keyword evidence="7 11" id="KW-0328">Glycosyltransferase</keyword>
<keyword evidence="15" id="KW-1185">Reference proteome</keyword>
<evidence type="ECO:0000256" key="2">
    <source>
        <dbReference type="ARBA" id="ARBA00002764"/>
    </source>
</evidence>
<dbReference type="Pfam" id="PF00534">
    <property type="entry name" value="Glycos_transf_1"/>
    <property type="match status" value="1"/>
</dbReference>
<comment type="catalytic activity">
    <reaction evidence="1 11">
        <text>[(1-&gt;4)-alpha-D-glucosyl](n) + ADP-alpha-D-glucose = [(1-&gt;4)-alpha-D-glucosyl](n+1) + ADP + H(+)</text>
        <dbReference type="Rhea" id="RHEA:18189"/>
        <dbReference type="Rhea" id="RHEA-COMP:9584"/>
        <dbReference type="Rhea" id="RHEA-COMP:9587"/>
        <dbReference type="ChEBI" id="CHEBI:15378"/>
        <dbReference type="ChEBI" id="CHEBI:15444"/>
        <dbReference type="ChEBI" id="CHEBI:57498"/>
        <dbReference type="ChEBI" id="CHEBI:456216"/>
        <dbReference type="EC" id="2.4.1.21"/>
    </reaction>
</comment>
<evidence type="ECO:0000256" key="7">
    <source>
        <dbReference type="ARBA" id="ARBA00022676"/>
    </source>
</evidence>
<evidence type="ECO:0000256" key="6">
    <source>
        <dbReference type="ARBA" id="ARBA00019935"/>
    </source>
</evidence>
<comment type="function">
    <text evidence="2 11">Synthesizes alpha-1,4-glucan chains using ADP-glucose.</text>
</comment>
<comment type="pathway">
    <text evidence="3 11">Glycan biosynthesis; glycogen biosynthesis.</text>
</comment>
<organism evidence="14 15">
    <name type="scientific">Thorsellia kenyensis</name>
    <dbReference type="NCBI Taxonomy" id="1549888"/>
    <lineage>
        <taxon>Bacteria</taxon>
        <taxon>Pseudomonadati</taxon>
        <taxon>Pseudomonadota</taxon>
        <taxon>Gammaproteobacteria</taxon>
        <taxon>Enterobacterales</taxon>
        <taxon>Thorselliaceae</taxon>
        <taxon>Thorsellia</taxon>
    </lineage>
</organism>
<evidence type="ECO:0000259" key="12">
    <source>
        <dbReference type="Pfam" id="PF00534"/>
    </source>
</evidence>
<evidence type="ECO:0000256" key="9">
    <source>
        <dbReference type="ARBA" id="ARBA00023056"/>
    </source>
</evidence>
<gene>
    <name evidence="11 14" type="primary">glgA</name>
    <name evidence="14" type="ORF">ACFFIT_02460</name>
</gene>
<dbReference type="EMBL" id="JBHLXE010000024">
    <property type="protein sequence ID" value="MFC0178965.1"/>
    <property type="molecule type" value="Genomic_DNA"/>
</dbReference>
<evidence type="ECO:0000256" key="4">
    <source>
        <dbReference type="ARBA" id="ARBA00010281"/>
    </source>
</evidence>
<feature type="binding site" evidence="11">
    <location>
        <position position="15"/>
    </location>
    <ligand>
        <name>ADP-alpha-D-glucose</name>
        <dbReference type="ChEBI" id="CHEBI:57498"/>
    </ligand>
</feature>
<dbReference type="Proteomes" id="UP001589758">
    <property type="component" value="Unassembled WGS sequence"/>
</dbReference>
<keyword evidence="8 11" id="KW-0808">Transferase</keyword>
<dbReference type="InterPro" id="IPR013534">
    <property type="entry name" value="Starch_synth_cat_dom"/>
</dbReference>
<proteinExistence type="inferred from homology"/>
<dbReference type="InterPro" id="IPR011835">
    <property type="entry name" value="GS/SS"/>
</dbReference>
<dbReference type="RefSeq" id="WP_385876056.1">
    <property type="nucleotide sequence ID" value="NZ_JBHLXE010000024.1"/>
</dbReference>
<name>A0ABV6C7P9_9GAMM</name>
<comment type="caution">
    <text evidence="14">The sequence shown here is derived from an EMBL/GenBank/DDBJ whole genome shotgun (WGS) entry which is preliminary data.</text>
</comment>
<evidence type="ECO:0000313" key="15">
    <source>
        <dbReference type="Proteomes" id="UP001589758"/>
    </source>
</evidence>
<sequence>MRILHVCSEFYPLLKTGGLADVLGALPLALKKKGVDSRILIPGFPSVLNAIKEKSALHEVKQIDTFAGNITIFYAVFQKLPFYIIDAPHLYAREGSPYHDEYQNDYRDNAIRFALLSFIGAELANNLDPYWSASIVHAHDWHSGLTPAYLAQNGYPAKSVFTIHNLAFSGCFPYISDDELSGYQHISLLDKIGLDNRMFSIDGLEFHGKVSFLKAGLYYSSHVTTVSPTYAQEITLPDFGCGFDGLLASKKQSGKLTGILNGVDYSLWSPKKDPNLKHSYDARQLNNKSLNKLDLQENYHLTKDSTIPLFSVVSRLSHQKGLDLLIDVIPFLIEKNAQLFILGSGDKVLEEKFLSLAKEYPNHIAVKIGYDEELAHNLTAASDIMLIPSRFEPCGLTQLYAMKYGTLPLVRNTGGLADTVVDITQTNITEKLATGIVFNQANTTELIVALEKTFSLWQNKTAWKQVQKNAMKRDFSWSLIADAYIAIYQSL</sequence>
<evidence type="ECO:0000256" key="8">
    <source>
        <dbReference type="ARBA" id="ARBA00022679"/>
    </source>
</evidence>
<reference evidence="14 15" key="1">
    <citation type="submission" date="2024-09" db="EMBL/GenBank/DDBJ databases">
        <authorList>
            <person name="Sun Q."/>
            <person name="Mori K."/>
        </authorList>
    </citation>
    <scope>NUCLEOTIDE SEQUENCE [LARGE SCALE GENOMIC DNA]</scope>
    <source>
        <strain evidence="14 15">CCM 8545</strain>
    </source>
</reference>
<dbReference type="InterPro" id="IPR001296">
    <property type="entry name" value="Glyco_trans_1"/>
</dbReference>
<evidence type="ECO:0000256" key="1">
    <source>
        <dbReference type="ARBA" id="ARBA00001478"/>
    </source>
</evidence>
<dbReference type="PANTHER" id="PTHR45825">
    <property type="entry name" value="GRANULE-BOUND STARCH SYNTHASE 1, CHLOROPLASTIC/AMYLOPLASTIC"/>
    <property type="match status" value="1"/>
</dbReference>
<evidence type="ECO:0000313" key="14">
    <source>
        <dbReference type="EMBL" id="MFC0178965.1"/>
    </source>
</evidence>
<protein>
    <recommendedName>
        <fullName evidence="6 11">Glycogen synthase</fullName>
        <ecNumber evidence="5 11">2.4.1.21</ecNumber>
    </recommendedName>
    <alternativeName>
        <fullName evidence="10 11">Starch [bacterial glycogen] synthase</fullName>
    </alternativeName>
</protein>
<dbReference type="GO" id="GO:0009011">
    <property type="term" value="F:alpha-1,4-glucan glucosyltransferase (ADP-glucose donor) activity"/>
    <property type="evidence" value="ECO:0007669"/>
    <property type="project" value="UniProtKB-EC"/>
</dbReference>
<evidence type="ECO:0000256" key="3">
    <source>
        <dbReference type="ARBA" id="ARBA00004964"/>
    </source>
</evidence>
<dbReference type="HAMAP" id="MF_00484">
    <property type="entry name" value="Glycogen_synth"/>
    <property type="match status" value="1"/>
</dbReference>
<dbReference type="EC" id="2.4.1.21" evidence="5 11"/>
<dbReference type="SUPFAM" id="SSF53756">
    <property type="entry name" value="UDP-Glycosyltransferase/glycogen phosphorylase"/>
    <property type="match status" value="1"/>
</dbReference>